<dbReference type="Gene3D" id="2.60.40.10">
    <property type="entry name" value="Immunoglobulins"/>
    <property type="match status" value="2"/>
</dbReference>
<name>A0A4Y8WQN3_9PORP</name>
<sequence length="601" mass="67914">MKNRILQWCALLCTLVCLASCQKSDTSRKGNTPQTIELSSESIELGKIETSAEVMVKASATSWNAFFTPEVKWASIKQEGDKIMITTDPNLTSQPRSTTIVVTSEGAMKKVSLRQSAADAALTLTNNVVNAPIRGGLITVEVKANTTKWSLTDLPKGDDWIEAKADKKAGLIYLEVKPNKTVEQREVVIGINVEGGDKKEMTVTQKGRLAYALPFEQNLRVFDVGAIIRHGVEKGYILGFYLPSEETWLGKSDHVLFFLTGLEKTPTIIYRRSAEYVLAYQTAEVPIADKTELQKGGGYRTFLEANGYKERHGSTDEKPKLENQDGSLWLDLKAVKDKFDSSKVIGYVAQFMPQIIQDKPYETFPKLPLEPTDLIKMLNNSNYHFSDVKSLEEGLGSTVLHHLTVKDVDPSHQYCKNDDETIHMVYKIKKDKTDKHIADYRFSSYNVTLIDKHGAKNVAPEFIQSMNMLRLCFVDYNLGVFMPDEKSYKVTREFNDLLVANGFRYSGIRRDGIDYIRESDNMLLRIQMFLGSEAQKWFEGHDKMMSLTLTRPESNLKAAIAADDQLFYEAAMRGEYAERHFVNDILNASQCFSPILKQMKN</sequence>
<feature type="domain" description="BACON" evidence="5">
    <location>
        <begin position="68"/>
        <end position="115"/>
    </location>
</feature>
<proteinExistence type="inferred from homology"/>
<dbReference type="AlphaFoldDB" id="A0A4Y8WQN3"/>
<dbReference type="GO" id="GO:0008234">
    <property type="term" value="F:cysteine-type peptidase activity"/>
    <property type="evidence" value="ECO:0007669"/>
    <property type="project" value="UniProtKB-KW"/>
</dbReference>
<dbReference type="CDD" id="cd14948">
    <property type="entry name" value="BACON"/>
    <property type="match status" value="2"/>
</dbReference>
<keyword evidence="2" id="KW-0645">Protease</keyword>
<evidence type="ECO:0000259" key="5">
    <source>
        <dbReference type="Pfam" id="PF13004"/>
    </source>
</evidence>
<comment type="caution">
    <text evidence="6">The sequence shown here is derived from an EMBL/GenBank/DDBJ whole genome shotgun (WGS) entry which is preliminary data.</text>
</comment>
<gene>
    <name evidence="6" type="ORF">E4P47_02475</name>
</gene>
<evidence type="ECO:0000256" key="1">
    <source>
        <dbReference type="ARBA" id="ARBA00006067"/>
    </source>
</evidence>
<keyword evidence="3" id="KW-0788">Thiol protease</keyword>
<keyword evidence="7" id="KW-1185">Reference proteome</keyword>
<keyword evidence="4" id="KW-0843">Virulence</keyword>
<protein>
    <recommendedName>
        <fullName evidence="5">BACON domain-containing protein</fullName>
    </recommendedName>
</protein>
<dbReference type="EMBL" id="SPNC01000022">
    <property type="protein sequence ID" value="TFH96369.1"/>
    <property type="molecule type" value="Genomic_DNA"/>
</dbReference>
<dbReference type="GO" id="GO:0006508">
    <property type="term" value="P:proteolysis"/>
    <property type="evidence" value="ECO:0007669"/>
    <property type="project" value="UniProtKB-KW"/>
</dbReference>
<dbReference type="Proteomes" id="UP000297225">
    <property type="component" value="Unassembled WGS sequence"/>
</dbReference>
<evidence type="ECO:0000313" key="6">
    <source>
        <dbReference type="EMBL" id="TFH96369.1"/>
    </source>
</evidence>
<keyword evidence="3" id="KW-0378">Hydrolase</keyword>
<dbReference type="RefSeq" id="WP_134848990.1">
    <property type="nucleotide sequence ID" value="NZ_CP197400.1"/>
</dbReference>
<dbReference type="STRING" id="1122973.GCA_000379925_01315"/>
<dbReference type="Pfam" id="PF13004">
    <property type="entry name" value="BACON"/>
    <property type="match status" value="1"/>
</dbReference>
<dbReference type="InterPro" id="IPR013783">
    <property type="entry name" value="Ig-like_fold"/>
</dbReference>
<evidence type="ECO:0000256" key="4">
    <source>
        <dbReference type="ARBA" id="ARBA00023026"/>
    </source>
</evidence>
<accession>A0A4Y8WQN3</accession>
<evidence type="ECO:0000256" key="3">
    <source>
        <dbReference type="ARBA" id="ARBA00022807"/>
    </source>
</evidence>
<evidence type="ECO:0000256" key="2">
    <source>
        <dbReference type="ARBA" id="ARBA00022670"/>
    </source>
</evidence>
<evidence type="ECO:0000313" key="7">
    <source>
        <dbReference type="Proteomes" id="UP000297225"/>
    </source>
</evidence>
<reference evidence="6 7" key="1">
    <citation type="submission" date="2019-03" db="EMBL/GenBank/DDBJ databases">
        <title>Porphyromonas levii Isolated from the Uterus of Dairy Cows.</title>
        <authorList>
            <person name="Francis A.M."/>
        </authorList>
    </citation>
    <scope>NUCLEOTIDE SEQUENCE [LARGE SCALE GENOMIC DNA]</scope>
    <source>
        <strain evidence="6 7">AF5678</strain>
    </source>
</reference>
<organism evidence="6 7">
    <name type="scientific">Porphyromonas levii</name>
    <dbReference type="NCBI Taxonomy" id="28114"/>
    <lineage>
        <taxon>Bacteria</taxon>
        <taxon>Pseudomonadati</taxon>
        <taxon>Bacteroidota</taxon>
        <taxon>Bacteroidia</taxon>
        <taxon>Bacteroidales</taxon>
        <taxon>Porphyromonadaceae</taxon>
        <taxon>Porphyromonas</taxon>
    </lineage>
</organism>
<dbReference type="InterPro" id="IPR024361">
    <property type="entry name" value="BACON"/>
</dbReference>
<comment type="similarity">
    <text evidence="1">Belongs to the peptidase C25 family.</text>
</comment>